<evidence type="ECO:0000256" key="3">
    <source>
        <dbReference type="ARBA" id="ARBA00022763"/>
    </source>
</evidence>
<feature type="binding site" evidence="15">
    <location>
        <begin position="34"/>
        <end position="41"/>
    </location>
    <ligand>
        <name>ATP</name>
        <dbReference type="ChEBI" id="CHEBI:30616"/>
    </ligand>
</feature>
<evidence type="ECO:0000256" key="13">
    <source>
        <dbReference type="ARBA" id="ARBA00034923"/>
    </source>
</evidence>
<comment type="catalytic activity">
    <reaction evidence="14">
        <text>ATP + H2O = ADP + phosphate + H(+)</text>
        <dbReference type="Rhea" id="RHEA:13065"/>
        <dbReference type="ChEBI" id="CHEBI:15377"/>
        <dbReference type="ChEBI" id="CHEBI:15378"/>
        <dbReference type="ChEBI" id="CHEBI:30616"/>
        <dbReference type="ChEBI" id="CHEBI:43474"/>
        <dbReference type="ChEBI" id="CHEBI:456216"/>
        <dbReference type="EC" id="5.6.2.4"/>
    </reaction>
</comment>
<evidence type="ECO:0000256" key="8">
    <source>
        <dbReference type="ARBA" id="ARBA00023125"/>
    </source>
</evidence>
<evidence type="ECO:0000256" key="7">
    <source>
        <dbReference type="ARBA" id="ARBA00022840"/>
    </source>
</evidence>
<feature type="domain" description="UvrD-like helicase C-terminal" evidence="18">
    <location>
        <begin position="511"/>
        <end position="799"/>
    </location>
</feature>
<dbReference type="Pfam" id="PF00580">
    <property type="entry name" value="UvrD-helicase"/>
    <property type="match status" value="2"/>
</dbReference>
<keyword evidence="10" id="KW-0413">Isomerase</keyword>
<dbReference type="InterPro" id="IPR011335">
    <property type="entry name" value="Restrct_endonuc-II-like"/>
</dbReference>
<evidence type="ECO:0000256" key="6">
    <source>
        <dbReference type="ARBA" id="ARBA00022839"/>
    </source>
</evidence>
<keyword evidence="7 15" id="KW-0067">ATP-binding</keyword>
<dbReference type="InterPro" id="IPR014017">
    <property type="entry name" value="DNA_helicase_UvrD-like_C"/>
</dbReference>
<feature type="region of interest" description="Disordered" evidence="16">
    <location>
        <begin position="912"/>
        <end position="934"/>
    </location>
</feature>
<evidence type="ECO:0000313" key="19">
    <source>
        <dbReference type="EMBL" id="PWF22768.1"/>
    </source>
</evidence>
<dbReference type="InterPro" id="IPR027417">
    <property type="entry name" value="P-loop_NTPase"/>
</dbReference>
<comment type="catalytic activity">
    <reaction evidence="11">
        <text>Couples ATP hydrolysis with the unwinding of duplex DNA by translocating in the 3'-5' direction.</text>
        <dbReference type="EC" id="5.6.2.4"/>
    </reaction>
</comment>
<evidence type="ECO:0000256" key="11">
    <source>
        <dbReference type="ARBA" id="ARBA00034617"/>
    </source>
</evidence>
<keyword evidence="8" id="KW-0238">DNA-binding</keyword>
<gene>
    <name evidence="19" type="ORF">DD235_11200</name>
</gene>
<evidence type="ECO:0000313" key="20">
    <source>
        <dbReference type="Proteomes" id="UP000245212"/>
    </source>
</evidence>
<organism evidence="19 20">
    <name type="scientific">Corticimicrobacter populi</name>
    <dbReference type="NCBI Taxonomy" id="2175229"/>
    <lineage>
        <taxon>Bacteria</taxon>
        <taxon>Pseudomonadati</taxon>
        <taxon>Pseudomonadota</taxon>
        <taxon>Betaproteobacteria</taxon>
        <taxon>Burkholderiales</taxon>
        <taxon>Alcaligenaceae</taxon>
        <taxon>Corticimicrobacter</taxon>
    </lineage>
</organism>
<dbReference type="PROSITE" id="PS51198">
    <property type="entry name" value="UVRD_HELICASE_ATP_BIND"/>
    <property type="match status" value="1"/>
</dbReference>
<dbReference type="AlphaFoldDB" id="A0A2V1K165"/>
<feature type="region of interest" description="Disordered" evidence="16">
    <location>
        <begin position="1"/>
        <end position="20"/>
    </location>
</feature>
<dbReference type="GO" id="GO:0000725">
    <property type="term" value="P:recombinational repair"/>
    <property type="evidence" value="ECO:0007669"/>
    <property type="project" value="TreeGrafter"/>
</dbReference>
<keyword evidence="20" id="KW-1185">Reference proteome</keyword>
<dbReference type="GO" id="GO:0003677">
    <property type="term" value="F:DNA binding"/>
    <property type="evidence" value="ECO:0007669"/>
    <property type="project" value="UniProtKB-KW"/>
</dbReference>
<keyword evidence="4 15" id="KW-0378">Hydrolase</keyword>
<dbReference type="PROSITE" id="PS51217">
    <property type="entry name" value="UVRD_HELICASE_CTER"/>
    <property type="match status" value="1"/>
</dbReference>
<keyword evidence="9" id="KW-0234">DNA repair</keyword>
<keyword evidence="1" id="KW-0540">Nuclease</keyword>
<keyword evidence="2 15" id="KW-0547">Nucleotide-binding</keyword>
<feature type="domain" description="UvrD-like helicase ATP-binding" evidence="17">
    <location>
        <begin position="13"/>
        <end position="499"/>
    </location>
</feature>
<dbReference type="GO" id="GO:0033202">
    <property type="term" value="C:DNA helicase complex"/>
    <property type="evidence" value="ECO:0007669"/>
    <property type="project" value="TreeGrafter"/>
</dbReference>
<keyword evidence="6" id="KW-0269">Exonuclease</keyword>
<dbReference type="PANTHER" id="PTHR11070:SF2">
    <property type="entry name" value="ATP-DEPENDENT DNA HELICASE SRS2"/>
    <property type="match status" value="1"/>
</dbReference>
<evidence type="ECO:0000256" key="15">
    <source>
        <dbReference type="PROSITE-ProRule" id="PRU00560"/>
    </source>
</evidence>
<dbReference type="InterPro" id="IPR011604">
    <property type="entry name" value="PDDEXK-like_dom_sf"/>
</dbReference>
<keyword evidence="3" id="KW-0227">DNA damage</keyword>
<dbReference type="Pfam" id="PF13361">
    <property type="entry name" value="UvrD_C"/>
    <property type="match status" value="1"/>
</dbReference>
<dbReference type="InterPro" id="IPR014016">
    <property type="entry name" value="UvrD-like_ATP-bd"/>
</dbReference>
<dbReference type="EMBL" id="QETA01000004">
    <property type="protein sequence ID" value="PWF22768.1"/>
    <property type="molecule type" value="Genomic_DNA"/>
</dbReference>
<dbReference type="InterPro" id="IPR038726">
    <property type="entry name" value="PDDEXK_AddAB-type"/>
</dbReference>
<dbReference type="Gene3D" id="3.40.50.300">
    <property type="entry name" value="P-loop containing nucleotide triphosphate hydrolases"/>
    <property type="match status" value="4"/>
</dbReference>
<name>A0A2V1K165_9BURK</name>
<evidence type="ECO:0000256" key="2">
    <source>
        <dbReference type="ARBA" id="ARBA00022741"/>
    </source>
</evidence>
<proteinExistence type="predicted"/>
<evidence type="ECO:0000256" key="9">
    <source>
        <dbReference type="ARBA" id="ARBA00023204"/>
    </source>
</evidence>
<evidence type="ECO:0000259" key="18">
    <source>
        <dbReference type="PROSITE" id="PS51217"/>
    </source>
</evidence>
<dbReference type="GO" id="GO:0004527">
    <property type="term" value="F:exonuclease activity"/>
    <property type="evidence" value="ECO:0007669"/>
    <property type="project" value="UniProtKB-KW"/>
</dbReference>
<evidence type="ECO:0000256" key="10">
    <source>
        <dbReference type="ARBA" id="ARBA00023235"/>
    </source>
</evidence>
<dbReference type="GO" id="GO:0005524">
    <property type="term" value="F:ATP binding"/>
    <property type="evidence" value="ECO:0007669"/>
    <property type="project" value="UniProtKB-UniRule"/>
</dbReference>
<evidence type="ECO:0000256" key="1">
    <source>
        <dbReference type="ARBA" id="ARBA00022722"/>
    </source>
</evidence>
<dbReference type="EC" id="5.6.2.4" evidence="12"/>
<dbReference type="GO" id="GO:0043138">
    <property type="term" value="F:3'-5' DNA helicase activity"/>
    <property type="evidence" value="ECO:0007669"/>
    <property type="project" value="UniProtKB-EC"/>
</dbReference>
<dbReference type="InterPro" id="IPR000212">
    <property type="entry name" value="DNA_helicase_UvrD/REP"/>
</dbReference>
<dbReference type="Proteomes" id="UP000245212">
    <property type="component" value="Unassembled WGS sequence"/>
</dbReference>
<dbReference type="PANTHER" id="PTHR11070">
    <property type="entry name" value="UVRD / RECB / PCRA DNA HELICASE FAMILY MEMBER"/>
    <property type="match status" value="1"/>
</dbReference>
<protein>
    <recommendedName>
        <fullName evidence="12">DNA 3'-5' helicase</fullName>
        <ecNumber evidence="12">5.6.2.4</ecNumber>
    </recommendedName>
    <alternativeName>
        <fullName evidence="13">DNA 3'-5' helicase II</fullName>
    </alternativeName>
</protein>
<evidence type="ECO:0000256" key="5">
    <source>
        <dbReference type="ARBA" id="ARBA00022806"/>
    </source>
</evidence>
<evidence type="ECO:0000259" key="17">
    <source>
        <dbReference type="PROSITE" id="PS51198"/>
    </source>
</evidence>
<accession>A0A2V1K165</accession>
<dbReference type="Pfam" id="PF12705">
    <property type="entry name" value="PDDEXK_1"/>
    <property type="match status" value="1"/>
</dbReference>
<evidence type="ECO:0000256" key="14">
    <source>
        <dbReference type="ARBA" id="ARBA00048988"/>
    </source>
</evidence>
<dbReference type="Gene3D" id="3.90.320.10">
    <property type="match status" value="1"/>
</dbReference>
<evidence type="ECO:0000256" key="12">
    <source>
        <dbReference type="ARBA" id="ARBA00034808"/>
    </source>
</evidence>
<dbReference type="SUPFAM" id="SSF52980">
    <property type="entry name" value="Restriction endonuclease-like"/>
    <property type="match status" value="1"/>
</dbReference>
<evidence type="ECO:0000256" key="16">
    <source>
        <dbReference type="SAM" id="MobiDB-lite"/>
    </source>
</evidence>
<reference evidence="20" key="1">
    <citation type="submission" date="2018-05" db="EMBL/GenBank/DDBJ databases">
        <authorList>
            <person name="Li Y."/>
        </authorList>
    </citation>
    <scope>NUCLEOTIDE SEQUENCE [LARGE SCALE GENOMIC DNA]</scope>
    <source>
        <strain evidence="20">3d-2-2</strain>
    </source>
</reference>
<dbReference type="GO" id="GO:0005829">
    <property type="term" value="C:cytosol"/>
    <property type="evidence" value="ECO:0007669"/>
    <property type="project" value="TreeGrafter"/>
</dbReference>
<sequence length="1155" mass="126895">MISADAGSGTERQPHDLAQRRRALDTRRSFLVQAPAGSGKTELLTDRILALLSTVQKPEEIVAITFTRKAAAEMHARVLEKLQVARDRDVPPEQSHQLQSWQLARAALQRDAELGWHLLDYPARLGIRTIDAFCASLVRRLPWLSELGGLPDMADRPELHYRAAARATLDMAGDLDAIRTLLIHMDVDAVAAEEALAGMLAQREQWLPLLAHGADRGSLEDAMARMIGQDMQQLLRAMPDGWLRVLPDVARLACAALDERQAAGEIDFNPLAALRDWVGEPLAADAHDLPRWRALAALLLTADGGLRKPRGLTVKGGFPPKSLQKTVLGEWLEGLAGLDDRWCNNLDAARQLPDPHLTDAQWAVLNAQLMALRLAAAQLMLQFSEAGEVDFTEIALRAIRALGTEDDPGELLLRMDASIRHLLIDEFQDTSQMQIRLLETLTSGWQPEDGRTLFLVGDPMQSIYRFRKAEVGLFLSVRDQGLGALQPEFLQLTDNFRSQGGIVEWVNQVFGQLLPSLDDPVSGAIRYAPSQAFVPTEAGEPVGLHLIEGSDAAAERLSAQTLVRLCREALERHAGSTHPVAVLVRARTHLGSAARALAQAGIACRAVELIPLARRAVVVDLVQLVRALVHPGDRLAWLSVLRAPWCGLTLDSLHVLLGDDHRTPVPVLLQRVLRAAGRGAPQSLAAGEWHRLARVAGILLDDSNASGRLPFAAWVEQVWNRLGGPGLYVGPGDLADAQSLFSLLERIAPYGALDLDRFEAEIGRLYASSQENGIDDDPDDASGVRTGQVEIMTMHKSKGLQFETVILYGLQRLPARDRDPLVRFEQQGDDILMGPVKARADTEADPVARYLARRERRRTDYETERLLYVAATRARKRLHLMAQVEVDDASGESKPPAASTLMGKLWPVLPAPGVPQAPVRESGERSALTQPDFQGPPLQRVVLAEGQVMPGAGQVQNGGIRLSRVRWAQQGAYDRLMGTVAHAWLARMGAEGLARWPQARIHDGLPLIRRQLTRAGVPPAHVEAAALDVQDTLLCMLASERGQWLLSQSEARREWPLLDMSGKVSILDLALEREGGWLVVDYKSGRPGPDESVEVFAERMRAQYRDQMQRYLDQLVALTRQPAQAALFFPRADLWLDMGAAQVPVSSGSAYNPGL</sequence>
<evidence type="ECO:0000256" key="4">
    <source>
        <dbReference type="ARBA" id="ARBA00022801"/>
    </source>
</evidence>
<comment type="caution">
    <text evidence="19">The sequence shown here is derived from an EMBL/GenBank/DDBJ whole genome shotgun (WGS) entry which is preliminary data.</text>
</comment>
<keyword evidence="5 15" id="KW-0347">Helicase</keyword>
<dbReference type="SUPFAM" id="SSF52540">
    <property type="entry name" value="P-loop containing nucleoside triphosphate hydrolases"/>
    <property type="match status" value="1"/>
</dbReference>